<sequence length="397" mass="44501">MDALANDAALATDATAPSSHTRASVPALLTSQYSHRYFANFFHDIEAPTLSTYLSEAGYNTAAFHSNPLISRHFGYDEGFDEFYDGLRFVESTQLPETVTSMYSKLLRLLSRFPYEPAESVTKRARKWLSEAQEPFFLWVHYMDPHGPYALNRQLGYLDKYRSERLWQKAVTSPDEVSDAERDRLRAAYRDEVGHTDKYLGKLIEAVDGMNETILALTGDHGEEFYEHGQYSHPAELYETTTNVPLIVDVPGSDGTDTPTTPLSGLDIVPTILDALDIEPRTGLAGESLIPTLSGRRLDREQVIAETNRGQTAVFGVRTQRWKYIVAEEGKELYDLSVDPGEQNDLSGTEPAIESRLEEHLASHVDSHDVEGGDKLATVAEEMDTEVRDRLNDLGYL</sequence>
<dbReference type="AlphaFoldDB" id="M0MNP9"/>
<dbReference type="Proteomes" id="UP000011669">
    <property type="component" value="Unassembled WGS sequence"/>
</dbReference>
<dbReference type="Gene3D" id="3.40.720.10">
    <property type="entry name" value="Alkaline Phosphatase, subunit A"/>
    <property type="match status" value="1"/>
</dbReference>
<organism evidence="2 3">
    <name type="scientific">Halococcus saccharolyticus DSM 5350</name>
    <dbReference type="NCBI Taxonomy" id="1227455"/>
    <lineage>
        <taxon>Archaea</taxon>
        <taxon>Methanobacteriati</taxon>
        <taxon>Methanobacteriota</taxon>
        <taxon>Stenosarchaea group</taxon>
        <taxon>Halobacteria</taxon>
        <taxon>Halobacteriales</taxon>
        <taxon>Halococcaceae</taxon>
        <taxon>Halococcus</taxon>
    </lineage>
</organism>
<protein>
    <submittedName>
        <fullName evidence="2">Sulfatase</fullName>
    </submittedName>
</protein>
<dbReference type="InterPro" id="IPR017850">
    <property type="entry name" value="Alkaline_phosphatase_core_sf"/>
</dbReference>
<keyword evidence="3" id="KW-1185">Reference proteome</keyword>
<accession>M0MNP9</accession>
<dbReference type="EMBL" id="AOMD01000007">
    <property type="protein sequence ID" value="EMA47332.1"/>
    <property type="molecule type" value="Genomic_DNA"/>
</dbReference>
<dbReference type="InParanoid" id="M0MNP9"/>
<dbReference type="CDD" id="cd16148">
    <property type="entry name" value="sulfatase_like"/>
    <property type="match status" value="1"/>
</dbReference>
<evidence type="ECO:0000313" key="3">
    <source>
        <dbReference type="Proteomes" id="UP000011669"/>
    </source>
</evidence>
<evidence type="ECO:0000259" key="1">
    <source>
        <dbReference type="Pfam" id="PF00884"/>
    </source>
</evidence>
<proteinExistence type="predicted"/>
<dbReference type="InterPro" id="IPR052701">
    <property type="entry name" value="GAG_Ulvan_Degrading_Sulfatases"/>
</dbReference>
<gene>
    <name evidence="2" type="ORF">C449_01965</name>
</gene>
<dbReference type="PANTHER" id="PTHR43751">
    <property type="entry name" value="SULFATASE"/>
    <property type="match status" value="1"/>
</dbReference>
<dbReference type="InterPro" id="IPR000917">
    <property type="entry name" value="Sulfatase_N"/>
</dbReference>
<dbReference type="PATRIC" id="fig|1227455.4.peg.405"/>
<dbReference type="Pfam" id="PF00884">
    <property type="entry name" value="Sulfatase"/>
    <property type="match status" value="1"/>
</dbReference>
<dbReference type="SUPFAM" id="SSF53649">
    <property type="entry name" value="Alkaline phosphatase-like"/>
    <property type="match status" value="1"/>
</dbReference>
<dbReference type="STRING" id="1227455.C449_01965"/>
<name>M0MNP9_9EURY</name>
<dbReference type="Gene3D" id="3.30.1120.10">
    <property type="match status" value="1"/>
</dbReference>
<dbReference type="PANTHER" id="PTHR43751:SF3">
    <property type="entry name" value="SULFATASE N-TERMINAL DOMAIN-CONTAINING PROTEIN"/>
    <property type="match status" value="1"/>
</dbReference>
<evidence type="ECO:0000313" key="2">
    <source>
        <dbReference type="EMBL" id="EMA47332.1"/>
    </source>
</evidence>
<reference evidence="2 3" key="1">
    <citation type="journal article" date="2014" name="PLoS Genet.">
        <title>Phylogenetically driven sequencing of extremely halophilic archaea reveals strategies for static and dynamic osmo-response.</title>
        <authorList>
            <person name="Becker E.A."/>
            <person name="Seitzer P.M."/>
            <person name="Tritt A."/>
            <person name="Larsen D."/>
            <person name="Krusor M."/>
            <person name="Yao A.I."/>
            <person name="Wu D."/>
            <person name="Madern D."/>
            <person name="Eisen J.A."/>
            <person name="Darling A.E."/>
            <person name="Facciotti M.T."/>
        </authorList>
    </citation>
    <scope>NUCLEOTIDE SEQUENCE [LARGE SCALE GENOMIC DNA]</scope>
    <source>
        <strain evidence="2 3">DSM 5350</strain>
    </source>
</reference>
<comment type="caution">
    <text evidence="2">The sequence shown here is derived from an EMBL/GenBank/DDBJ whole genome shotgun (WGS) entry which is preliminary data.</text>
</comment>
<feature type="domain" description="Sulfatase N-terminal" evidence="1">
    <location>
        <begin position="2"/>
        <end position="278"/>
    </location>
</feature>